<dbReference type="SMART" id="SM00448">
    <property type="entry name" value="REC"/>
    <property type="match status" value="1"/>
</dbReference>
<dbReference type="Gene3D" id="3.40.50.2300">
    <property type="match status" value="1"/>
</dbReference>
<dbReference type="AlphaFoldDB" id="A0AA49JVX4"/>
<dbReference type="PROSITE" id="PS50113">
    <property type="entry name" value="PAC"/>
    <property type="match status" value="1"/>
</dbReference>
<dbReference type="PRINTS" id="PR00344">
    <property type="entry name" value="BCTRLSENSOR"/>
</dbReference>
<keyword evidence="9" id="KW-0067">ATP-binding</keyword>
<evidence type="ECO:0000256" key="4">
    <source>
        <dbReference type="PROSITE-ProRule" id="PRU00169"/>
    </source>
</evidence>
<dbReference type="Pfam" id="PF13426">
    <property type="entry name" value="PAS_9"/>
    <property type="match status" value="1"/>
</dbReference>
<dbReference type="Pfam" id="PF20969">
    <property type="entry name" value="MASE11"/>
    <property type="match status" value="1"/>
</dbReference>
<dbReference type="SMART" id="SM00388">
    <property type="entry name" value="HisKA"/>
    <property type="match status" value="1"/>
</dbReference>
<dbReference type="InterPro" id="IPR003594">
    <property type="entry name" value="HATPase_dom"/>
</dbReference>
<accession>A0AA49K1U9</accession>
<sequence>MNVLEQLRRRIAPTADEEEADPLSWRERVLFALLAMSLILGTLSGVPSMMLAYRDGMWLTIGVDLTALIACWILTLHPRISFAWRAGLFLGIAYAVGVYFLLAVGLVSQIYLMAVPILTALLMGLRPSILALLLVSATLGFVGYFFAADLPMGRLADAPRLKFTLIALNFLFVDATLTISVAVLMRWLERSLERERKSATSRDRLAGAVAQALEGIILCDRDGRVDYANAAAARLLAGATQLHFEEIESESGVSLAEAMRVAGAWRGTVRIPNDSETPLECELTVSPLVLRDPSAGEFVAILRDVTHERRLEERLRRGEKLEALGTLSGGIAHDFNNIIGSILAVAEVERLSASGPQAEALERIAMACRRARDIVRQMMAFSRQEVRSRRPQRLAAVVSETLPLLRASIPATISFQTELGARHKVAVDAAEVHQVLLNLGTNAAQAMASRESGTLFVSVRDVVADDATRRIWPSAHPGETYVELSVRDTGVGIPRRHLDRIFDPFFTTKQPSEGTGLGLASVHGIVRSLGGEIQVESVEGQGTEFRILLPTVEEESASGPRPVRGESPTRQRWQGVRALVVDDEPVLRHTLQLVLQRAGFDVRSAEDAGTALDLLRAEGPPIQLLLTDLSLPGGSGLAIIRAARERSPETRSILISGYSHEASEADATVKPDAFLQKPFEINALLATVEQVMA</sequence>
<dbReference type="PANTHER" id="PTHR43065:SF42">
    <property type="entry name" value="TWO-COMPONENT SENSOR PPRA"/>
    <property type="match status" value="1"/>
</dbReference>
<dbReference type="SMART" id="SM00387">
    <property type="entry name" value="HATPase_c"/>
    <property type="match status" value="1"/>
</dbReference>
<feature type="transmembrane region" description="Helical" evidence="5">
    <location>
        <begin position="56"/>
        <end position="75"/>
    </location>
</feature>
<dbReference type="Gene3D" id="1.10.287.130">
    <property type="match status" value="1"/>
</dbReference>
<dbReference type="Pfam" id="PF00512">
    <property type="entry name" value="HisKA"/>
    <property type="match status" value="1"/>
</dbReference>
<evidence type="ECO:0000313" key="9">
    <source>
        <dbReference type="EMBL" id="WKW13135.1"/>
    </source>
</evidence>
<keyword evidence="5" id="KW-0812">Transmembrane</keyword>
<dbReference type="Gene3D" id="3.30.565.10">
    <property type="entry name" value="Histidine kinase-like ATPase, C-terminal domain"/>
    <property type="match status" value="1"/>
</dbReference>
<dbReference type="InterPro" id="IPR036097">
    <property type="entry name" value="HisK_dim/P_sf"/>
</dbReference>
<evidence type="ECO:0000256" key="5">
    <source>
        <dbReference type="SAM" id="Phobius"/>
    </source>
</evidence>
<evidence type="ECO:0000256" key="2">
    <source>
        <dbReference type="ARBA" id="ARBA00012438"/>
    </source>
</evidence>
<dbReference type="GO" id="GO:0000155">
    <property type="term" value="F:phosphorelay sensor kinase activity"/>
    <property type="evidence" value="ECO:0007669"/>
    <property type="project" value="InterPro"/>
</dbReference>
<dbReference type="RefSeq" id="WP_367885996.1">
    <property type="nucleotide sequence ID" value="NZ_CP130612.1"/>
</dbReference>
<dbReference type="InterPro" id="IPR048437">
    <property type="entry name" value="MASE11"/>
</dbReference>
<evidence type="ECO:0000259" key="8">
    <source>
        <dbReference type="PROSITE" id="PS50113"/>
    </source>
</evidence>
<keyword evidence="11" id="KW-1185">Reference proteome</keyword>
<gene>
    <name evidence="9" type="ORF">Strain138_002450</name>
    <name evidence="10" type="ORF">Strain318_002449</name>
</gene>
<evidence type="ECO:0000259" key="7">
    <source>
        <dbReference type="PROSITE" id="PS50110"/>
    </source>
</evidence>
<dbReference type="SUPFAM" id="SSF47384">
    <property type="entry name" value="Homodimeric domain of signal transducing histidine kinase"/>
    <property type="match status" value="1"/>
</dbReference>
<dbReference type="SUPFAM" id="SSF52172">
    <property type="entry name" value="CheY-like"/>
    <property type="match status" value="1"/>
</dbReference>
<keyword evidence="5" id="KW-1133">Transmembrane helix</keyword>
<dbReference type="Pfam" id="PF02518">
    <property type="entry name" value="HATPase_c"/>
    <property type="match status" value="1"/>
</dbReference>
<comment type="catalytic activity">
    <reaction evidence="1">
        <text>ATP + protein L-histidine = ADP + protein N-phospho-L-histidine.</text>
        <dbReference type="EC" id="2.7.13.3"/>
    </reaction>
</comment>
<dbReference type="SUPFAM" id="SSF55785">
    <property type="entry name" value="PYP-like sensor domain (PAS domain)"/>
    <property type="match status" value="1"/>
</dbReference>
<dbReference type="EMBL" id="CP130612">
    <property type="protein sequence ID" value="WKW13135.1"/>
    <property type="molecule type" value="Genomic_DNA"/>
</dbReference>
<dbReference type="InterPro" id="IPR000014">
    <property type="entry name" value="PAS"/>
</dbReference>
<dbReference type="PROSITE" id="PS50109">
    <property type="entry name" value="HIS_KIN"/>
    <property type="match status" value="1"/>
</dbReference>
<dbReference type="Gene3D" id="3.30.450.20">
    <property type="entry name" value="PAS domain"/>
    <property type="match status" value="1"/>
</dbReference>
<evidence type="ECO:0000256" key="3">
    <source>
        <dbReference type="ARBA" id="ARBA00022553"/>
    </source>
</evidence>
<dbReference type="InterPro" id="IPR036890">
    <property type="entry name" value="HATPase_C_sf"/>
</dbReference>
<dbReference type="EMBL" id="CP130613">
    <property type="protein sequence ID" value="WKW16041.1"/>
    <property type="molecule type" value="Genomic_DNA"/>
</dbReference>
<organism evidence="9">
    <name type="scientific">Pseudogemmatithrix spongiicola</name>
    <dbReference type="NCBI Taxonomy" id="3062599"/>
    <lineage>
        <taxon>Bacteria</taxon>
        <taxon>Pseudomonadati</taxon>
        <taxon>Gemmatimonadota</taxon>
        <taxon>Gemmatimonadia</taxon>
        <taxon>Gemmatimonadales</taxon>
        <taxon>Gemmatimonadaceae</taxon>
        <taxon>Pseudogemmatithrix</taxon>
    </lineage>
</organism>
<keyword evidence="9" id="KW-0547">Nucleotide-binding</keyword>
<protein>
    <recommendedName>
        <fullName evidence="2">histidine kinase</fullName>
        <ecNumber evidence="2">2.7.13.3</ecNumber>
    </recommendedName>
</protein>
<accession>A0AA49JVX4</accession>
<evidence type="ECO:0000313" key="11">
    <source>
        <dbReference type="Proteomes" id="UP001229955"/>
    </source>
</evidence>
<dbReference type="KEGG" id="pspc:Strain318_002449"/>
<feature type="domain" description="Response regulatory" evidence="7">
    <location>
        <begin position="577"/>
        <end position="692"/>
    </location>
</feature>
<keyword evidence="5" id="KW-0472">Membrane</keyword>
<dbReference type="Pfam" id="PF00072">
    <property type="entry name" value="Response_reg"/>
    <property type="match status" value="1"/>
</dbReference>
<dbReference type="PANTHER" id="PTHR43065">
    <property type="entry name" value="SENSOR HISTIDINE KINASE"/>
    <property type="match status" value="1"/>
</dbReference>
<dbReference type="SUPFAM" id="SSF55874">
    <property type="entry name" value="ATPase domain of HSP90 chaperone/DNA topoisomerase II/histidine kinase"/>
    <property type="match status" value="1"/>
</dbReference>
<feature type="transmembrane region" description="Helical" evidence="5">
    <location>
        <begin position="167"/>
        <end position="188"/>
    </location>
</feature>
<dbReference type="InterPro" id="IPR005467">
    <property type="entry name" value="His_kinase_dom"/>
</dbReference>
<dbReference type="Proteomes" id="UP001229955">
    <property type="component" value="Chromosome"/>
</dbReference>
<feature type="transmembrane region" description="Helical" evidence="5">
    <location>
        <begin position="82"/>
        <end position="102"/>
    </location>
</feature>
<dbReference type="PROSITE" id="PS50110">
    <property type="entry name" value="RESPONSE_REGULATORY"/>
    <property type="match status" value="1"/>
</dbReference>
<dbReference type="InterPro" id="IPR011006">
    <property type="entry name" value="CheY-like_superfamily"/>
</dbReference>
<name>A0AA49JVX4_9BACT</name>
<feature type="domain" description="PAC" evidence="8">
    <location>
        <begin position="265"/>
        <end position="317"/>
    </location>
</feature>
<feature type="transmembrane region" description="Helical" evidence="5">
    <location>
        <begin position="29"/>
        <end position="50"/>
    </location>
</feature>
<reference evidence="9" key="1">
    <citation type="submission" date="2023-07" db="EMBL/GenBank/DDBJ databases">
        <authorList>
            <person name="Haufschild T."/>
            <person name="Kallscheuer N."/>
            <person name="Hammer J."/>
            <person name="Kohn T."/>
            <person name="Kabuu M."/>
            <person name="Jogler M."/>
            <person name="Wohfarth N."/>
            <person name="Heuer A."/>
            <person name="Rohde M."/>
            <person name="van Teeseling M.C.F."/>
            <person name="Jogler C."/>
        </authorList>
    </citation>
    <scope>NUCLEOTIDE SEQUENCE</scope>
    <source>
        <strain evidence="9">Strain 138</strain>
        <strain evidence="10">Strain 318</strain>
    </source>
</reference>
<dbReference type="InterPro" id="IPR000700">
    <property type="entry name" value="PAS-assoc_C"/>
</dbReference>
<proteinExistence type="predicted"/>
<evidence type="ECO:0000313" key="10">
    <source>
        <dbReference type="EMBL" id="WKW16041.1"/>
    </source>
</evidence>
<feature type="domain" description="Histidine kinase" evidence="6">
    <location>
        <begin position="330"/>
        <end position="553"/>
    </location>
</feature>
<keyword evidence="3 4" id="KW-0597">Phosphoprotein</keyword>
<feature type="modified residue" description="4-aspartylphosphate" evidence="4">
    <location>
        <position position="628"/>
    </location>
</feature>
<feature type="transmembrane region" description="Helical" evidence="5">
    <location>
        <begin position="130"/>
        <end position="147"/>
    </location>
</feature>
<dbReference type="GO" id="GO:0005524">
    <property type="term" value="F:ATP binding"/>
    <property type="evidence" value="ECO:0007669"/>
    <property type="project" value="UniProtKB-KW"/>
</dbReference>
<evidence type="ECO:0000256" key="1">
    <source>
        <dbReference type="ARBA" id="ARBA00000085"/>
    </source>
</evidence>
<dbReference type="InterPro" id="IPR001789">
    <property type="entry name" value="Sig_transdc_resp-reg_receiver"/>
</dbReference>
<dbReference type="InterPro" id="IPR003661">
    <property type="entry name" value="HisK_dim/P_dom"/>
</dbReference>
<dbReference type="EC" id="2.7.13.3" evidence="2"/>
<dbReference type="InterPro" id="IPR004358">
    <property type="entry name" value="Sig_transdc_His_kin-like_C"/>
</dbReference>
<dbReference type="InterPro" id="IPR035965">
    <property type="entry name" value="PAS-like_dom_sf"/>
</dbReference>
<evidence type="ECO:0000259" key="6">
    <source>
        <dbReference type="PROSITE" id="PS50109"/>
    </source>
</evidence>